<organism evidence="1 2">
    <name type="scientific">Tenacibaculum aiptasiae</name>
    <dbReference type="NCBI Taxonomy" id="426481"/>
    <lineage>
        <taxon>Bacteria</taxon>
        <taxon>Pseudomonadati</taxon>
        <taxon>Bacteroidota</taxon>
        <taxon>Flavobacteriia</taxon>
        <taxon>Flavobacteriales</taxon>
        <taxon>Flavobacteriaceae</taxon>
        <taxon>Tenacibaculum</taxon>
    </lineage>
</organism>
<proteinExistence type="predicted"/>
<accession>A0A7J5AED2</accession>
<dbReference type="OrthoDB" id="665951at2"/>
<dbReference type="AlphaFoldDB" id="A0A7J5AED2"/>
<dbReference type="RefSeq" id="WP_150900226.1">
    <property type="nucleotide sequence ID" value="NZ_WAAU01000021.1"/>
</dbReference>
<evidence type="ECO:0000313" key="1">
    <source>
        <dbReference type="EMBL" id="KAB1155937.1"/>
    </source>
</evidence>
<name>A0A7J5AED2_9FLAO</name>
<evidence type="ECO:0000313" key="2">
    <source>
        <dbReference type="Proteomes" id="UP000467305"/>
    </source>
</evidence>
<comment type="caution">
    <text evidence="1">The sequence shown here is derived from an EMBL/GenBank/DDBJ whole genome shotgun (WGS) entry which is preliminary data.</text>
</comment>
<reference evidence="1 2" key="1">
    <citation type="submission" date="2019-09" db="EMBL/GenBank/DDBJ databases">
        <authorList>
            <person name="Cao W.R."/>
        </authorList>
    </citation>
    <scope>NUCLEOTIDE SEQUENCE [LARGE SCALE GENOMIC DNA]</scope>
    <source>
        <strain evidence="2">a4</strain>
    </source>
</reference>
<dbReference type="EMBL" id="WAAU01000021">
    <property type="protein sequence ID" value="KAB1155937.1"/>
    <property type="molecule type" value="Genomic_DNA"/>
</dbReference>
<protein>
    <submittedName>
        <fullName evidence="1">Uncharacterized protein</fullName>
    </submittedName>
</protein>
<sequence>MTNKLIKEILEEKIECSLDDFKEIENPFFLFNELLNHLNNFDFDKFKKDLKAEFINGLELSLERYKNNEQPKINGYLIEHNNHFTSGSLANTYGVTLKEEDGDLSTEYTNVFHETIGPMSLTLSFLDQLEKLSDYETKYSNLFNTEVFCNEIDGYDDFISIYFTRGYLAIHEVLTELYNDKFFEKINFEDKFVFLIGQHDMNNEEIIFSNQ</sequence>
<keyword evidence="2" id="KW-1185">Reference proteome</keyword>
<dbReference type="Proteomes" id="UP000467305">
    <property type="component" value="Unassembled WGS sequence"/>
</dbReference>
<gene>
    <name evidence="1" type="ORF">F7018_11550</name>
</gene>